<organism evidence="1 2">
    <name type="scientific">Streptomyces coryli</name>
    <dbReference type="NCBI Taxonomy" id="1128680"/>
    <lineage>
        <taxon>Bacteria</taxon>
        <taxon>Bacillati</taxon>
        <taxon>Actinomycetota</taxon>
        <taxon>Actinomycetes</taxon>
        <taxon>Kitasatosporales</taxon>
        <taxon>Streptomycetaceae</taxon>
        <taxon>Streptomyces</taxon>
    </lineage>
</organism>
<gene>
    <name evidence="1" type="ORF">G5C51_33840</name>
</gene>
<dbReference type="EMBL" id="JAAKZV010000237">
    <property type="protein sequence ID" value="NGN68863.1"/>
    <property type="molecule type" value="Genomic_DNA"/>
</dbReference>
<proteinExistence type="predicted"/>
<name>A0A6G4U9R1_9ACTN</name>
<dbReference type="Gene3D" id="1.10.490.110">
    <property type="entry name" value="Uncharacterized conserved protein DUF2267"/>
    <property type="match status" value="1"/>
</dbReference>
<dbReference type="AlphaFoldDB" id="A0A6G4U9R1"/>
<sequence>MQRNELIGQVRAVARLADREAAERAVRGTLETLAERIPAATAAHLAAQLPPDIGAHLTRTAHSAEPTAAERFDLAAFAGRVAWRTSCDEEDAVLRAGAVFEVLDAAVDPDLMEKLVRVLPADIRELLPASRA</sequence>
<keyword evidence="2" id="KW-1185">Reference proteome</keyword>
<dbReference type="InterPro" id="IPR038282">
    <property type="entry name" value="DUF2267_sf"/>
</dbReference>
<comment type="caution">
    <text evidence="1">The sequence shown here is derived from an EMBL/GenBank/DDBJ whole genome shotgun (WGS) entry which is preliminary data.</text>
</comment>
<evidence type="ECO:0000313" key="1">
    <source>
        <dbReference type="EMBL" id="NGN68863.1"/>
    </source>
</evidence>
<evidence type="ECO:0000313" key="2">
    <source>
        <dbReference type="Proteomes" id="UP000481583"/>
    </source>
</evidence>
<accession>A0A6G4U9R1</accession>
<dbReference type="InterPro" id="IPR018727">
    <property type="entry name" value="DUF2267"/>
</dbReference>
<protein>
    <submittedName>
        <fullName evidence="1">DUF2267 domain-containing protein</fullName>
    </submittedName>
</protein>
<dbReference type="RefSeq" id="WP_165243209.1">
    <property type="nucleotide sequence ID" value="NZ_JAAKZV010000237.1"/>
</dbReference>
<reference evidence="1 2" key="1">
    <citation type="submission" date="2020-02" db="EMBL/GenBank/DDBJ databases">
        <title>Whole-genome analyses of novel actinobacteria.</title>
        <authorList>
            <person name="Sahin N."/>
        </authorList>
    </citation>
    <scope>NUCLEOTIDE SEQUENCE [LARGE SCALE GENOMIC DNA]</scope>
    <source>
        <strain evidence="1 2">A7024</strain>
    </source>
</reference>
<dbReference type="Proteomes" id="UP000481583">
    <property type="component" value="Unassembled WGS sequence"/>
</dbReference>
<dbReference type="Pfam" id="PF10025">
    <property type="entry name" value="DUF2267"/>
    <property type="match status" value="1"/>
</dbReference>